<dbReference type="AlphaFoldDB" id="A0A6D2KHX6"/>
<evidence type="ECO:0000313" key="2">
    <source>
        <dbReference type="Proteomes" id="UP000467841"/>
    </source>
</evidence>
<dbReference type="EMBL" id="CACVBM020001505">
    <property type="protein sequence ID" value="CAA7052619.1"/>
    <property type="molecule type" value="Genomic_DNA"/>
</dbReference>
<dbReference type="Proteomes" id="UP000467841">
    <property type="component" value="Unassembled WGS sequence"/>
</dbReference>
<evidence type="ECO:0000313" key="1">
    <source>
        <dbReference type="EMBL" id="CAA7052619.1"/>
    </source>
</evidence>
<reference evidence="1" key="1">
    <citation type="submission" date="2020-01" db="EMBL/GenBank/DDBJ databases">
        <authorList>
            <person name="Mishra B."/>
        </authorList>
    </citation>
    <scope>NUCLEOTIDE SEQUENCE [LARGE SCALE GENOMIC DNA]</scope>
</reference>
<gene>
    <name evidence="1" type="ORF">MERR_LOCUS39854</name>
</gene>
<organism evidence="1 2">
    <name type="scientific">Microthlaspi erraticum</name>
    <dbReference type="NCBI Taxonomy" id="1685480"/>
    <lineage>
        <taxon>Eukaryota</taxon>
        <taxon>Viridiplantae</taxon>
        <taxon>Streptophyta</taxon>
        <taxon>Embryophyta</taxon>
        <taxon>Tracheophyta</taxon>
        <taxon>Spermatophyta</taxon>
        <taxon>Magnoliopsida</taxon>
        <taxon>eudicotyledons</taxon>
        <taxon>Gunneridae</taxon>
        <taxon>Pentapetalae</taxon>
        <taxon>rosids</taxon>
        <taxon>malvids</taxon>
        <taxon>Brassicales</taxon>
        <taxon>Brassicaceae</taxon>
        <taxon>Coluteocarpeae</taxon>
        <taxon>Microthlaspi</taxon>
    </lineage>
</organism>
<accession>A0A6D2KHX6</accession>
<protein>
    <submittedName>
        <fullName evidence="1">Uncharacterized protein</fullName>
    </submittedName>
</protein>
<keyword evidence="2" id="KW-1185">Reference proteome</keyword>
<proteinExistence type="predicted"/>
<name>A0A6D2KHX6_9BRAS</name>
<sequence>MHVLDQLHILKDSKGLMCHHVGTWSPQSPWRREHCSALGTWGAHPPLALLSLFHWLILVPSCHLHQPIDSPLLLPLHSQFITPSSLESHFPLLNKVHSNLKLPLLTLTTNGSFLFLVLLSSLNSHSQTVLRVDISSASDFHLFDHPLQIGLHLKPSFSCIA</sequence>
<comment type="caution">
    <text evidence="1">The sequence shown here is derived from an EMBL/GenBank/DDBJ whole genome shotgun (WGS) entry which is preliminary data.</text>
</comment>